<dbReference type="Pfam" id="PF00335">
    <property type="entry name" value="Tetraspanin"/>
    <property type="match status" value="1"/>
</dbReference>
<dbReference type="VEuPathDB" id="VectorBase:AMEM012882"/>
<dbReference type="CDD" id="cd03127">
    <property type="entry name" value="tetraspanin_LEL"/>
    <property type="match status" value="1"/>
</dbReference>
<dbReference type="SUPFAM" id="SSF48652">
    <property type="entry name" value="Tetraspanin"/>
    <property type="match status" value="1"/>
</dbReference>
<dbReference type="VEuPathDB" id="VectorBase:AMEM21_015685"/>
<dbReference type="AlphaFoldDB" id="A0A182VD13"/>
<dbReference type="InterPro" id="IPR018499">
    <property type="entry name" value="Tetraspanin/Peripherin"/>
</dbReference>
<evidence type="ECO:0000313" key="7">
    <source>
        <dbReference type="EnsemblMetazoa" id="AMEM012882-PA"/>
    </source>
</evidence>
<dbReference type="STRING" id="30066.A0A182VD13"/>
<dbReference type="InterPro" id="IPR008952">
    <property type="entry name" value="Tetraspanin_EC2_sf"/>
</dbReference>
<comment type="subcellular location">
    <subcellularLocation>
        <location evidence="1">Membrane</location>
        <topology evidence="1">Multi-pass membrane protein</topology>
    </subcellularLocation>
</comment>
<proteinExistence type="predicted"/>
<feature type="region of interest" description="Disordered" evidence="5">
    <location>
        <begin position="299"/>
        <end position="349"/>
    </location>
</feature>
<sequence>MPTDIQKLSVEFTKPPIEPVNKINTELVLTASVRPTIRTLTTAAVTTTTRTTTATITTPTRTTCSIAPPEHHQQQRNNATNLNVNQQSDANDKDKSKFLLPELNNFRKPPTVQVPVATILNDLSPVPAPVKVTNKITNSNPMSPMTPAGLQSNSPDVKAMRYRLAHEYGNSPELTELWDRLQHEGRCCGVTGPQDFALNANRTYPTSCCTSDITEQISIGRRPLASAIVFRGGEDPTAAVAAATELAASTIKDTLLMSRNFSELSDSWSLITAPSSGSSASGASTEPLQQQNGVIIEEGAPGTGQSAVSSTSASDSSSTFSSSTNHGTSYGSTTGSSSGSSTGASSVSGGETEEIKTIVTCRAVYPQGCAERIVSWLRHTADILFVLGYCVIAFLKLCFLGILRYEIKEMIQKIKLLQTEMSGAILNGVDCDQQQIQQDNNGPSLLSTATGTTKTINGNNNYELCEFDAKVPTYRYKCTRSNKFVQHQPAQQAPPRLYQEA</sequence>
<reference evidence="7" key="1">
    <citation type="submission" date="2020-05" db="UniProtKB">
        <authorList>
            <consortium name="EnsemblMetazoa"/>
        </authorList>
    </citation>
    <scope>IDENTIFICATION</scope>
    <source>
        <strain evidence="7">MAF</strain>
    </source>
</reference>
<keyword evidence="8" id="KW-1185">Reference proteome</keyword>
<evidence type="ECO:0000256" key="2">
    <source>
        <dbReference type="ARBA" id="ARBA00022692"/>
    </source>
</evidence>
<feature type="transmembrane region" description="Helical" evidence="6">
    <location>
        <begin position="383"/>
        <end position="403"/>
    </location>
</feature>
<protein>
    <recommendedName>
        <fullName evidence="9">Tetraspanin</fullName>
    </recommendedName>
</protein>
<evidence type="ECO:0000256" key="6">
    <source>
        <dbReference type="SAM" id="Phobius"/>
    </source>
</evidence>
<evidence type="ECO:0000256" key="1">
    <source>
        <dbReference type="ARBA" id="ARBA00004141"/>
    </source>
</evidence>
<evidence type="ECO:0000256" key="5">
    <source>
        <dbReference type="SAM" id="MobiDB-lite"/>
    </source>
</evidence>
<keyword evidence="3 6" id="KW-1133">Transmembrane helix</keyword>
<dbReference type="GO" id="GO:0016020">
    <property type="term" value="C:membrane"/>
    <property type="evidence" value="ECO:0007669"/>
    <property type="project" value="UniProtKB-SubCell"/>
</dbReference>
<feature type="compositionally biased region" description="Low complexity" evidence="5">
    <location>
        <begin position="306"/>
        <end position="349"/>
    </location>
</feature>
<dbReference type="EnsemblMetazoa" id="AMEM012882-RA">
    <property type="protein sequence ID" value="AMEM012882-PA"/>
    <property type="gene ID" value="AMEM012882"/>
</dbReference>
<dbReference type="Gene3D" id="1.10.1450.10">
    <property type="entry name" value="Tetraspanin"/>
    <property type="match status" value="1"/>
</dbReference>
<keyword evidence="2 6" id="KW-0812">Transmembrane</keyword>
<evidence type="ECO:0008006" key="9">
    <source>
        <dbReference type="Google" id="ProtNLM"/>
    </source>
</evidence>
<organism evidence="7 8">
    <name type="scientific">Anopheles merus</name>
    <name type="common">Mosquito</name>
    <dbReference type="NCBI Taxonomy" id="30066"/>
    <lineage>
        <taxon>Eukaryota</taxon>
        <taxon>Metazoa</taxon>
        <taxon>Ecdysozoa</taxon>
        <taxon>Arthropoda</taxon>
        <taxon>Hexapoda</taxon>
        <taxon>Insecta</taxon>
        <taxon>Pterygota</taxon>
        <taxon>Neoptera</taxon>
        <taxon>Endopterygota</taxon>
        <taxon>Diptera</taxon>
        <taxon>Nematocera</taxon>
        <taxon>Culicoidea</taxon>
        <taxon>Culicidae</taxon>
        <taxon>Anophelinae</taxon>
        <taxon>Anopheles</taxon>
    </lineage>
</organism>
<keyword evidence="4 6" id="KW-0472">Membrane</keyword>
<evidence type="ECO:0000313" key="8">
    <source>
        <dbReference type="Proteomes" id="UP000075903"/>
    </source>
</evidence>
<evidence type="ECO:0000256" key="3">
    <source>
        <dbReference type="ARBA" id="ARBA00022989"/>
    </source>
</evidence>
<name>A0A182VD13_ANOME</name>
<feature type="region of interest" description="Disordered" evidence="5">
    <location>
        <begin position="60"/>
        <end position="91"/>
    </location>
</feature>
<evidence type="ECO:0000256" key="4">
    <source>
        <dbReference type="ARBA" id="ARBA00023136"/>
    </source>
</evidence>
<accession>A0A182VD13</accession>
<dbReference type="Proteomes" id="UP000075903">
    <property type="component" value="Unassembled WGS sequence"/>
</dbReference>
<feature type="compositionally biased region" description="Polar residues" evidence="5">
    <location>
        <begin position="75"/>
        <end position="89"/>
    </location>
</feature>